<protein>
    <recommendedName>
        <fullName evidence="3">Lipoprotein</fullName>
    </recommendedName>
</protein>
<organism evidence="1 2">
    <name type="scientific">Sutcliffiella cohnii</name>
    <dbReference type="NCBI Taxonomy" id="33932"/>
    <lineage>
        <taxon>Bacteria</taxon>
        <taxon>Bacillati</taxon>
        <taxon>Bacillota</taxon>
        <taxon>Bacilli</taxon>
        <taxon>Bacillales</taxon>
        <taxon>Bacillaceae</taxon>
        <taxon>Sutcliffiella</taxon>
    </lineage>
</organism>
<dbReference type="RefSeq" id="WP_066411087.1">
    <property type="nucleotide sequence ID" value="NZ_CP018866.1"/>
</dbReference>
<evidence type="ECO:0008006" key="3">
    <source>
        <dbReference type="Google" id="ProtNLM"/>
    </source>
</evidence>
<dbReference type="STRING" id="1314751.GCA_001591425_00272"/>
<evidence type="ECO:0000313" key="2">
    <source>
        <dbReference type="Proteomes" id="UP000215224"/>
    </source>
</evidence>
<sequence length="152" mass="17690">MRLLIIGLLLLTITGCGNVKEEEMIEHLVSSHSDFYMLYAIPGKDKENSDSREIQDYYSVNFNQFLSKESLDTLLYGTYIWLIPGEYPGIESFEYVEKLEFNEFPSFVIFDSETLVFKSSNIEEVDEFLSAREETPGIKLRKEQEIDYHTGE</sequence>
<dbReference type="EMBL" id="CP018866">
    <property type="protein sequence ID" value="AST91941.1"/>
    <property type="molecule type" value="Genomic_DNA"/>
</dbReference>
<gene>
    <name evidence="1" type="ORF">BC6307_11970</name>
</gene>
<evidence type="ECO:0000313" key="1">
    <source>
        <dbReference type="EMBL" id="AST91941.1"/>
    </source>
</evidence>
<keyword evidence="2" id="KW-1185">Reference proteome</keyword>
<dbReference type="Proteomes" id="UP000215224">
    <property type="component" value="Chromosome"/>
</dbReference>
<dbReference type="KEGG" id="bcoh:BC6307_11970"/>
<proteinExistence type="predicted"/>
<name>A0A223KR17_9BACI</name>
<accession>A0A223KR17</accession>
<dbReference type="AlphaFoldDB" id="A0A223KR17"/>
<reference evidence="1 2" key="1">
    <citation type="submission" date="2016-12" db="EMBL/GenBank/DDBJ databases">
        <title>The whole genome sequencing and assembly of Bacillus cohnii DSM 6307T strain.</title>
        <authorList>
            <person name="Lee Y.-J."/>
            <person name="Yi H."/>
            <person name="Bahn Y.-S."/>
            <person name="Kim J.F."/>
            <person name="Lee D.-W."/>
        </authorList>
    </citation>
    <scope>NUCLEOTIDE SEQUENCE [LARGE SCALE GENOMIC DNA]</scope>
    <source>
        <strain evidence="1 2">DSM 6307</strain>
    </source>
</reference>
<dbReference type="PROSITE" id="PS51257">
    <property type="entry name" value="PROKAR_LIPOPROTEIN"/>
    <property type="match status" value="1"/>
</dbReference>